<dbReference type="Gene3D" id="3.30.2410.10">
    <property type="entry name" value="Hect, E3 ligase catalytic domain"/>
    <property type="match status" value="1"/>
</dbReference>
<dbReference type="PANTHER" id="PTHR11254">
    <property type="entry name" value="HECT DOMAIN UBIQUITIN-PROTEIN LIGASE"/>
    <property type="match status" value="1"/>
</dbReference>
<keyword evidence="5 6" id="KW-0833">Ubl conjugation pathway</keyword>
<feature type="domain" description="HECT" evidence="9">
    <location>
        <begin position="336"/>
        <end position="608"/>
    </location>
</feature>
<protein>
    <recommendedName>
        <fullName evidence="3">HECT-type E3 ubiquitin transferase</fullName>
        <ecNumber evidence="3">2.3.2.26</ecNumber>
    </recommendedName>
</protein>
<comment type="pathway">
    <text evidence="2">Protein modification; protein ubiquitination.</text>
</comment>
<dbReference type="SMART" id="SM00456">
    <property type="entry name" value="WW"/>
    <property type="match status" value="3"/>
</dbReference>
<dbReference type="Gene3D" id="2.20.70.10">
    <property type="match status" value="2"/>
</dbReference>
<evidence type="ECO:0000256" key="3">
    <source>
        <dbReference type="ARBA" id="ARBA00012485"/>
    </source>
</evidence>
<comment type="caution">
    <text evidence="10">The sequence shown here is derived from an EMBL/GenBank/DDBJ whole genome shotgun (WGS) entry which is preliminary data.</text>
</comment>
<feature type="domain" description="WW" evidence="8">
    <location>
        <begin position="175"/>
        <end position="208"/>
    </location>
</feature>
<dbReference type="SMART" id="SM00119">
    <property type="entry name" value="HECTc"/>
    <property type="match status" value="1"/>
</dbReference>
<evidence type="ECO:0000313" key="11">
    <source>
        <dbReference type="Proteomes" id="UP001217089"/>
    </source>
</evidence>
<evidence type="ECO:0000256" key="2">
    <source>
        <dbReference type="ARBA" id="ARBA00004906"/>
    </source>
</evidence>
<dbReference type="InterPro" id="IPR036020">
    <property type="entry name" value="WW_dom_sf"/>
</dbReference>
<feature type="compositionally biased region" description="Basic and acidic residues" evidence="7">
    <location>
        <begin position="277"/>
        <end position="287"/>
    </location>
</feature>
<dbReference type="PROSITE" id="PS50020">
    <property type="entry name" value="WW_DOMAIN_2"/>
    <property type="match status" value="3"/>
</dbReference>
<proteinExistence type="predicted"/>
<keyword evidence="4" id="KW-0808">Transferase</keyword>
<dbReference type="InterPro" id="IPR024928">
    <property type="entry name" value="E3_ub_ligase_SMURF1"/>
</dbReference>
<dbReference type="EC" id="2.3.2.26" evidence="3"/>
<evidence type="ECO:0000313" key="10">
    <source>
        <dbReference type="EMBL" id="KAJ8318295.1"/>
    </source>
</evidence>
<dbReference type="InterPro" id="IPR000569">
    <property type="entry name" value="HECT_dom"/>
</dbReference>
<dbReference type="SUPFAM" id="SSF51045">
    <property type="entry name" value="WW domain"/>
    <property type="match status" value="3"/>
</dbReference>
<evidence type="ECO:0000256" key="7">
    <source>
        <dbReference type="SAM" id="MobiDB-lite"/>
    </source>
</evidence>
<feature type="compositionally biased region" description="Low complexity" evidence="7">
    <location>
        <begin position="121"/>
        <end position="146"/>
    </location>
</feature>
<feature type="domain" description="WW" evidence="8">
    <location>
        <begin position="80"/>
        <end position="113"/>
    </location>
</feature>
<evidence type="ECO:0000256" key="1">
    <source>
        <dbReference type="ARBA" id="ARBA00000885"/>
    </source>
</evidence>
<dbReference type="InterPro" id="IPR050409">
    <property type="entry name" value="E3_ubiq-protein_ligase"/>
</dbReference>
<gene>
    <name evidence="10" type="ORF">KUTeg_003386</name>
</gene>
<evidence type="ECO:0000256" key="5">
    <source>
        <dbReference type="ARBA" id="ARBA00022786"/>
    </source>
</evidence>
<dbReference type="SUPFAM" id="SSF56204">
    <property type="entry name" value="Hect, E3 ligase catalytic domain"/>
    <property type="match status" value="1"/>
</dbReference>
<dbReference type="CDD" id="cd00201">
    <property type="entry name" value="WW"/>
    <property type="match status" value="3"/>
</dbReference>
<dbReference type="Proteomes" id="UP001217089">
    <property type="component" value="Unassembled WGS sequence"/>
</dbReference>
<dbReference type="InterPro" id="IPR035983">
    <property type="entry name" value="Hect_E3_ubiquitin_ligase"/>
</dbReference>
<dbReference type="Pfam" id="PF00397">
    <property type="entry name" value="WW"/>
    <property type="match status" value="3"/>
</dbReference>
<sequence length="659" mass="75861">MSVCLSMPIRCVRQTQRRPSQISVTVQRLDLQRNNSEDNNDNVRGQIVISLISRDRGGSGSGPIVTDASGIPASIPSDPNELPEGWEERRTASGRVHYVNHITRSTQWERPTRPASECVRSNESSSALQNSQSSSNNSNNSTNNNNEDSRTNPLPRRRSTRHRNYLNRSQLHNAVELPDGYEQRTTQQGQVYFLHTRTGVSTWHDPRVPRDLSNSDIRDEDLGQLPAGWEVRHTGNGRVYFVDHNNRTTQFTDPRLSANIHLISERRPVPSRGHSSRNIDKENDSPVPKYKRDLVQKMKILKQELQNLQPQGGHCRMEVSREEIFEDSYRQVMKLRAKDLRKRLMVKFRGEEGLDYGGVAREWLYLLSHEMLNPYYGLFQYARDDIYTLQINPDSGVNPEHLSYFHFVGRIISLAIFHGHYLDGGFTMPFYKQLLGKSVTLDDLEDVDPELHRSLVWMLENDIENVLDHTFCVGHNSFGQIQEHELKPGGSNIKVTEDNKKEYVICSMEIYEGYRSSILGITKRLMIGGLGTIDIDDWKLHTRLKHCTPDTNIVKWFWRAVDSFDDEMRARLLQFVTGSSTGAAGPSFNRIDIPPYESQEKLMSKLTCAVEETCVNLHGKVILLYKIYNNKTLFLSYFCVYIFDFIIQIQKLTNISYKF</sequence>
<accession>A0ABQ9FPW4</accession>
<dbReference type="PIRSF" id="PIRSF001569">
    <property type="entry name" value="E3_ub_ligase_SMURF1"/>
    <property type="match status" value="1"/>
</dbReference>
<dbReference type="CDD" id="cd00078">
    <property type="entry name" value="HECTc"/>
    <property type="match status" value="1"/>
</dbReference>
<feature type="region of interest" description="Disordered" evidence="7">
    <location>
        <begin position="265"/>
        <end position="287"/>
    </location>
</feature>
<evidence type="ECO:0000259" key="8">
    <source>
        <dbReference type="PROSITE" id="PS50020"/>
    </source>
</evidence>
<dbReference type="PROSITE" id="PS50237">
    <property type="entry name" value="HECT"/>
    <property type="match status" value="1"/>
</dbReference>
<dbReference type="Gene3D" id="3.90.1750.10">
    <property type="entry name" value="Hect, E3 ligase catalytic domains"/>
    <property type="match status" value="1"/>
</dbReference>
<evidence type="ECO:0000259" key="9">
    <source>
        <dbReference type="PROSITE" id="PS50237"/>
    </source>
</evidence>
<dbReference type="PROSITE" id="PS01159">
    <property type="entry name" value="WW_DOMAIN_1"/>
    <property type="match status" value="1"/>
</dbReference>
<feature type="compositionally biased region" description="Basic residues" evidence="7">
    <location>
        <begin position="155"/>
        <end position="165"/>
    </location>
</feature>
<organism evidence="10 11">
    <name type="scientific">Tegillarca granosa</name>
    <name type="common">Malaysian cockle</name>
    <name type="synonym">Anadara granosa</name>
    <dbReference type="NCBI Taxonomy" id="220873"/>
    <lineage>
        <taxon>Eukaryota</taxon>
        <taxon>Metazoa</taxon>
        <taxon>Spiralia</taxon>
        <taxon>Lophotrochozoa</taxon>
        <taxon>Mollusca</taxon>
        <taxon>Bivalvia</taxon>
        <taxon>Autobranchia</taxon>
        <taxon>Pteriomorphia</taxon>
        <taxon>Arcoida</taxon>
        <taxon>Arcoidea</taxon>
        <taxon>Arcidae</taxon>
        <taxon>Tegillarca</taxon>
    </lineage>
</organism>
<dbReference type="InterPro" id="IPR001202">
    <property type="entry name" value="WW_dom"/>
</dbReference>
<dbReference type="PANTHER" id="PTHR11254:SF395">
    <property type="entry name" value="E3 UBIQUITIN-PROTEIN LIGASE SMURF1"/>
    <property type="match status" value="1"/>
</dbReference>
<feature type="domain" description="WW" evidence="8">
    <location>
        <begin position="223"/>
        <end position="256"/>
    </location>
</feature>
<dbReference type="Gene3D" id="3.30.2160.10">
    <property type="entry name" value="Hect, E3 ligase catalytic domain"/>
    <property type="match status" value="1"/>
</dbReference>
<dbReference type="EMBL" id="JARBDR010000214">
    <property type="protein sequence ID" value="KAJ8318295.1"/>
    <property type="molecule type" value="Genomic_DNA"/>
</dbReference>
<feature type="region of interest" description="Disordered" evidence="7">
    <location>
        <begin position="54"/>
        <end position="87"/>
    </location>
</feature>
<evidence type="ECO:0000256" key="6">
    <source>
        <dbReference type="PROSITE-ProRule" id="PRU00104"/>
    </source>
</evidence>
<evidence type="ECO:0000256" key="4">
    <source>
        <dbReference type="ARBA" id="ARBA00022679"/>
    </source>
</evidence>
<reference evidence="10 11" key="1">
    <citation type="submission" date="2022-12" db="EMBL/GenBank/DDBJ databases">
        <title>Chromosome-level genome of Tegillarca granosa.</title>
        <authorList>
            <person name="Kim J."/>
        </authorList>
    </citation>
    <scope>NUCLEOTIDE SEQUENCE [LARGE SCALE GENOMIC DNA]</scope>
    <source>
        <strain evidence="10">Teg-2019</strain>
        <tissue evidence="10">Adductor muscle</tissue>
    </source>
</reference>
<comment type="catalytic activity">
    <reaction evidence="1">
        <text>S-ubiquitinyl-[E2 ubiquitin-conjugating enzyme]-L-cysteine + [acceptor protein]-L-lysine = [E2 ubiquitin-conjugating enzyme]-L-cysteine + N(6)-ubiquitinyl-[acceptor protein]-L-lysine.</text>
        <dbReference type="EC" id="2.3.2.26"/>
    </reaction>
</comment>
<feature type="region of interest" description="Disordered" evidence="7">
    <location>
        <begin position="105"/>
        <end position="172"/>
    </location>
</feature>
<name>A0ABQ9FPW4_TEGGR</name>
<dbReference type="Pfam" id="PF00632">
    <property type="entry name" value="HECT"/>
    <property type="match status" value="2"/>
</dbReference>
<feature type="active site" description="Glycyl thioester intermediate" evidence="6">
    <location>
        <position position="608"/>
    </location>
</feature>
<keyword evidence="11" id="KW-1185">Reference proteome</keyword>